<organism evidence="4 5">
    <name type="scientific">Candidatus Protofrankia californiensis</name>
    <dbReference type="NCBI Taxonomy" id="1839754"/>
    <lineage>
        <taxon>Bacteria</taxon>
        <taxon>Bacillati</taxon>
        <taxon>Actinomycetota</taxon>
        <taxon>Actinomycetes</taxon>
        <taxon>Frankiales</taxon>
        <taxon>Frankiaceae</taxon>
        <taxon>Protofrankia</taxon>
    </lineage>
</organism>
<sequence length="428" mass="45614">MLHLTLTKKRVDMSLVGRCWHLRCAALVLALSNLGGLVAGCGDEGDAGRSIQAGVCTTPGVTDSEVKAGLLFSDSGPGASALRGFRSGVEARFGLANAEGGVNGRKITYSWRDDATDPALNLVGARQLVEDEGTFGLMQGLQVASGSAQYLDDRGIPVTGVAAESAWARHQNMFSGHYYAAETGSSTVWGDFIRSRGGTRAIMVDMALSEASRKFHRQLADSLHATGVSVDLTYEVTADTTSFDALARQMKAAHIDTITGVVFPDVLARLIPAVRAAGVDLKVVLTPLGYDRTLLQQIGPALAGVVVYTDFVPFELDTPAHARMFNAVTAYAPENRVPAQESTVFGWLSADMFVRGLQAAGPCPTRRSFIEGLRGVHDYDGGGLLPRPVDFATNLGRLSNCYDFVRVSDDGSRFIPLEPTLRCGNPIT</sequence>
<evidence type="ECO:0000256" key="1">
    <source>
        <dbReference type="ARBA" id="ARBA00010062"/>
    </source>
</evidence>
<keyword evidence="2" id="KW-0732">Signal</keyword>
<gene>
    <name evidence="4" type="ORF">FDG2_4119</name>
</gene>
<feature type="domain" description="Leucine-binding protein" evidence="3">
    <location>
        <begin position="65"/>
        <end position="411"/>
    </location>
</feature>
<dbReference type="Pfam" id="PF13458">
    <property type="entry name" value="Peripla_BP_6"/>
    <property type="match status" value="1"/>
</dbReference>
<keyword evidence="5" id="KW-1185">Reference proteome</keyword>
<evidence type="ECO:0000313" key="5">
    <source>
        <dbReference type="Proteomes" id="UP000199013"/>
    </source>
</evidence>
<dbReference type="Proteomes" id="UP000199013">
    <property type="component" value="Unassembled WGS sequence"/>
</dbReference>
<dbReference type="InterPro" id="IPR028082">
    <property type="entry name" value="Peripla_BP_I"/>
</dbReference>
<protein>
    <recommendedName>
        <fullName evidence="3">Leucine-binding protein domain-containing protein</fullName>
    </recommendedName>
</protein>
<dbReference type="PANTHER" id="PTHR47235">
    <property type="entry name" value="BLR6548 PROTEIN"/>
    <property type="match status" value="1"/>
</dbReference>
<reference evidence="5" key="1">
    <citation type="submission" date="2016-02" db="EMBL/GenBank/DDBJ databases">
        <authorList>
            <person name="Wibberg D."/>
        </authorList>
    </citation>
    <scope>NUCLEOTIDE SEQUENCE [LARGE SCALE GENOMIC DNA]</scope>
</reference>
<dbReference type="AlphaFoldDB" id="A0A1C3P3G1"/>
<name>A0A1C3P3G1_9ACTN</name>
<evidence type="ECO:0000259" key="3">
    <source>
        <dbReference type="Pfam" id="PF13458"/>
    </source>
</evidence>
<dbReference type="Gene3D" id="3.40.50.2300">
    <property type="match status" value="2"/>
</dbReference>
<dbReference type="SUPFAM" id="SSF53822">
    <property type="entry name" value="Periplasmic binding protein-like I"/>
    <property type="match status" value="1"/>
</dbReference>
<evidence type="ECO:0000256" key="2">
    <source>
        <dbReference type="ARBA" id="ARBA00022729"/>
    </source>
</evidence>
<accession>A0A1C3P3G1</accession>
<dbReference type="InterPro" id="IPR028081">
    <property type="entry name" value="Leu-bd"/>
</dbReference>
<dbReference type="EMBL" id="FLUV01001734">
    <property type="protein sequence ID" value="SBW24343.1"/>
    <property type="molecule type" value="Genomic_DNA"/>
</dbReference>
<dbReference type="PANTHER" id="PTHR47235:SF1">
    <property type="entry name" value="BLR6548 PROTEIN"/>
    <property type="match status" value="1"/>
</dbReference>
<comment type="similarity">
    <text evidence="1">Belongs to the leucine-binding protein family.</text>
</comment>
<dbReference type="CDD" id="cd06341">
    <property type="entry name" value="PBP1_ABC_ligand_binding-like"/>
    <property type="match status" value="1"/>
</dbReference>
<proteinExistence type="inferred from homology"/>
<evidence type="ECO:0000313" key="4">
    <source>
        <dbReference type="EMBL" id="SBW24343.1"/>
    </source>
</evidence>